<reference evidence="2" key="1">
    <citation type="journal article" date="2020" name="Stud. Mycol.">
        <title>101 Dothideomycetes genomes: a test case for predicting lifestyles and emergence of pathogens.</title>
        <authorList>
            <person name="Haridas S."/>
            <person name="Albert R."/>
            <person name="Binder M."/>
            <person name="Bloem J."/>
            <person name="Labutti K."/>
            <person name="Salamov A."/>
            <person name="Andreopoulos B."/>
            <person name="Baker S."/>
            <person name="Barry K."/>
            <person name="Bills G."/>
            <person name="Bluhm B."/>
            <person name="Cannon C."/>
            <person name="Castanera R."/>
            <person name="Culley D."/>
            <person name="Daum C."/>
            <person name="Ezra D."/>
            <person name="Gonzalez J."/>
            <person name="Henrissat B."/>
            <person name="Kuo A."/>
            <person name="Liang C."/>
            <person name="Lipzen A."/>
            <person name="Lutzoni F."/>
            <person name="Magnuson J."/>
            <person name="Mondo S."/>
            <person name="Nolan M."/>
            <person name="Ohm R."/>
            <person name="Pangilinan J."/>
            <person name="Park H.-J."/>
            <person name="Ramirez L."/>
            <person name="Alfaro M."/>
            <person name="Sun H."/>
            <person name="Tritt A."/>
            <person name="Yoshinaga Y."/>
            <person name="Zwiers L.-H."/>
            <person name="Turgeon B."/>
            <person name="Goodwin S."/>
            <person name="Spatafora J."/>
            <person name="Crous P."/>
            <person name="Grigoriev I."/>
        </authorList>
    </citation>
    <scope>NUCLEOTIDE SEQUENCE</scope>
    <source>
        <strain evidence="2">CBS 207.26</strain>
    </source>
</reference>
<feature type="compositionally biased region" description="Basic and acidic residues" evidence="1">
    <location>
        <begin position="153"/>
        <end position="165"/>
    </location>
</feature>
<accession>A0A6A6D6V9</accession>
<evidence type="ECO:0000313" key="3">
    <source>
        <dbReference type="Proteomes" id="UP000800200"/>
    </source>
</evidence>
<proteinExistence type="predicted"/>
<organism evidence="2 3">
    <name type="scientific">Zopfia rhizophila CBS 207.26</name>
    <dbReference type="NCBI Taxonomy" id="1314779"/>
    <lineage>
        <taxon>Eukaryota</taxon>
        <taxon>Fungi</taxon>
        <taxon>Dikarya</taxon>
        <taxon>Ascomycota</taxon>
        <taxon>Pezizomycotina</taxon>
        <taxon>Dothideomycetes</taxon>
        <taxon>Dothideomycetes incertae sedis</taxon>
        <taxon>Zopfiaceae</taxon>
        <taxon>Zopfia</taxon>
    </lineage>
</organism>
<feature type="region of interest" description="Disordered" evidence="1">
    <location>
        <begin position="1"/>
        <end position="64"/>
    </location>
</feature>
<feature type="compositionally biased region" description="Basic and acidic residues" evidence="1">
    <location>
        <begin position="1"/>
        <end position="10"/>
    </location>
</feature>
<dbReference type="Proteomes" id="UP000800200">
    <property type="component" value="Unassembled WGS sequence"/>
</dbReference>
<keyword evidence="3" id="KW-1185">Reference proteome</keyword>
<feature type="compositionally biased region" description="Acidic residues" evidence="1">
    <location>
        <begin position="287"/>
        <end position="299"/>
    </location>
</feature>
<dbReference type="AlphaFoldDB" id="A0A6A6D6V9"/>
<feature type="compositionally biased region" description="Basic residues" evidence="1">
    <location>
        <begin position="249"/>
        <end position="258"/>
    </location>
</feature>
<evidence type="ECO:0000256" key="1">
    <source>
        <dbReference type="SAM" id="MobiDB-lite"/>
    </source>
</evidence>
<name>A0A6A6D6V9_9PEZI</name>
<feature type="compositionally biased region" description="Polar residues" evidence="1">
    <location>
        <begin position="136"/>
        <end position="146"/>
    </location>
</feature>
<gene>
    <name evidence="2" type="ORF">K469DRAFT_78207</name>
</gene>
<feature type="region of interest" description="Disordered" evidence="1">
    <location>
        <begin position="84"/>
        <end position="315"/>
    </location>
</feature>
<evidence type="ECO:0000313" key="2">
    <source>
        <dbReference type="EMBL" id="KAF2175214.1"/>
    </source>
</evidence>
<sequence>MPALECHQKESLPTGMEDVISSKMVEGAGSQDDLPPCTSDEDEHRLREDDTGTRTNNQLEGWGTSALARRGRERLPISVEDAINSEMVEGEGTQAGGLSRRELTSTPPKFTIDDSPLLSSCDGKAKKTMRFADPLSMTNTRSSDTIEPNHIISEIDRDARSDRSIPKATTHQPQRPIEKKAKRQGDSPTLENASSSGGSDGDDDDDDDKRTMCGTLLTRKRKRSPPVNTISHKRCNRTSNTTSEQNPKHATHSTRRQKPSPLYSRPLSNRPSALKPASGAQYGGGDDSSDESSNESSEESVDRKPGSLAQAREQARSRQCSAFTIHYREYSLFLHPPSITCNRRNKVMAFCKRHIA</sequence>
<dbReference type="EMBL" id="ML994740">
    <property type="protein sequence ID" value="KAF2175214.1"/>
    <property type="molecule type" value="Genomic_DNA"/>
</dbReference>
<protein>
    <submittedName>
        <fullName evidence="2">Uncharacterized protein</fullName>
    </submittedName>
</protein>
<feature type="compositionally biased region" description="Basic and acidic residues" evidence="1">
    <location>
        <begin position="176"/>
        <end position="185"/>
    </location>
</feature>
<feature type="compositionally biased region" description="Basic and acidic residues" evidence="1">
    <location>
        <begin position="42"/>
        <end position="52"/>
    </location>
</feature>